<accession>A0ABS3B063</accession>
<reference evidence="6 7" key="1">
    <citation type="submission" date="2021-02" db="EMBL/GenBank/DDBJ databases">
        <title>Activity-based single-cell genomes from oceanic crustal fluid captures similar information to metagenomic and metatranscriptomic surveys with orders of magnitude less sampling.</title>
        <authorList>
            <person name="D'Angelo T.S."/>
            <person name="Orcutt B.N."/>
        </authorList>
    </citation>
    <scope>NUCLEOTIDE SEQUENCE [LARGE SCALE GENOMIC DNA]</scope>
    <source>
        <strain evidence="6">AH-315-G02</strain>
    </source>
</reference>
<organism evidence="6 7">
    <name type="scientific">Desulfotalea psychrophila</name>
    <dbReference type="NCBI Taxonomy" id="84980"/>
    <lineage>
        <taxon>Bacteria</taxon>
        <taxon>Pseudomonadati</taxon>
        <taxon>Thermodesulfobacteriota</taxon>
        <taxon>Desulfobulbia</taxon>
        <taxon>Desulfobulbales</taxon>
        <taxon>Desulfocapsaceae</taxon>
        <taxon>Desulfotalea</taxon>
    </lineage>
</organism>
<feature type="domain" description="CP-type G" evidence="5">
    <location>
        <begin position="1"/>
        <end position="132"/>
    </location>
</feature>
<dbReference type="Gene3D" id="1.10.40.50">
    <property type="entry name" value="Probable gtpase engc, domain 3"/>
    <property type="match status" value="1"/>
</dbReference>
<evidence type="ECO:0000256" key="3">
    <source>
        <dbReference type="SAM" id="MobiDB-lite"/>
    </source>
</evidence>
<dbReference type="NCBIfam" id="TIGR00157">
    <property type="entry name" value="ribosome small subunit-dependent GTPase A"/>
    <property type="match status" value="1"/>
</dbReference>
<dbReference type="CDD" id="cd01854">
    <property type="entry name" value="YjeQ_EngC"/>
    <property type="match status" value="1"/>
</dbReference>
<dbReference type="PROSITE" id="PS51721">
    <property type="entry name" value="G_CP"/>
    <property type="match status" value="1"/>
</dbReference>
<dbReference type="InterPro" id="IPR027417">
    <property type="entry name" value="P-loop_NTPase"/>
</dbReference>
<dbReference type="PANTHER" id="PTHR32120">
    <property type="entry name" value="SMALL RIBOSOMAL SUBUNIT BIOGENESIS GTPASE RSGA"/>
    <property type="match status" value="1"/>
</dbReference>
<evidence type="ECO:0000313" key="7">
    <source>
        <dbReference type="Proteomes" id="UP000717534"/>
    </source>
</evidence>
<dbReference type="PROSITE" id="PS50936">
    <property type="entry name" value="ENGC_GTPASE"/>
    <property type="match status" value="1"/>
</dbReference>
<proteinExistence type="predicted"/>
<keyword evidence="2" id="KW-0342">GTP-binding</keyword>
<dbReference type="Pfam" id="PF03193">
    <property type="entry name" value="RsgA_GTPase"/>
    <property type="match status" value="1"/>
</dbReference>
<dbReference type="InterPro" id="IPR010914">
    <property type="entry name" value="RsgA_GTPase_dom"/>
</dbReference>
<name>A0ABS3B063_9BACT</name>
<evidence type="ECO:0000259" key="5">
    <source>
        <dbReference type="PROSITE" id="PS51721"/>
    </source>
</evidence>
<keyword evidence="7" id="KW-1185">Reference proteome</keyword>
<evidence type="ECO:0000313" key="6">
    <source>
        <dbReference type="EMBL" id="MBN4068965.1"/>
    </source>
</evidence>
<evidence type="ECO:0000256" key="1">
    <source>
        <dbReference type="ARBA" id="ARBA00022741"/>
    </source>
</evidence>
<feature type="compositionally biased region" description="Basic residues" evidence="3">
    <location>
        <begin position="214"/>
        <end position="225"/>
    </location>
</feature>
<dbReference type="EMBL" id="JAFITO010000094">
    <property type="protein sequence ID" value="MBN4068965.1"/>
    <property type="molecule type" value="Genomic_DNA"/>
</dbReference>
<dbReference type="InterPro" id="IPR004881">
    <property type="entry name" value="Ribosome_biogen_GTPase_RsgA"/>
</dbReference>
<gene>
    <name evidence="6" type="primary">rsgA</name>
    <name evidence="6" type="ORF">JYU06_05540</name>
</gene>
<feature type="region of interest" description="Disordered" evidence="3">
    <location>
        <begin position="198"/>
        <end position="225"/>
    </location>
</feature>
<protein>
    <submittedName>
        <fullName evidence="6">Ribosome small subunit-dependent GTPase A</fullName>
    </submittedName>
</protein>
<sequence length="225" mass="24735">RLERYLVMATEGHVVPVIILTKTDLVSTDVLEQLITEIRDAGITARVIALSNVTGAGLNQVKESMGCGKTYCLVGSSGVGKSTLINQLRGDDTLRTQTVSTSGEGRHTTVRRQLFVLEQGAMLIDTPGMREVGILAVNDGMDDNFYDIHDLALQCRFTNCGHGNERGCAVLQAIKEGALHLERYQNYVKLKTESEINENLNSHKSNKNRPSGRGTHHVKKRMSKS</sequence>
<dbReference type="Proteomes" id="UP000717534">
    <property type="component" value="Unassembled WGS sequence"/>
</dbReference>
<evidence type="ECO:0000256" key="2">
    <source>
        <dbReference type="ARBA" id="ARBA00023134"/>
    </source>
</evidence>
<dbReference type="InterPro" id="IPR030378">
    <property type="entry name" value="G_CP_dom"/>
</dbReference>
<comment type="caution">
    <text evidence="6">The sequence shown here is derived from an EMBL/GenBank/DDBJ whole genome shotgun (WGS) entry which is preliminary data.</text>
</comment>
<dbReference type="Gene3D" id="3.40.50.300">
    <property type="entry name" value="P-loop containing nucleotide triphosphate hydrolases"/>
    <property type="match status" value="1"/>
</dbReference>
<feature type="domain" description="EngC GTPase" evidence="4">
    <location>
        <begin position="1"/>
        <end position="130"/>
    </location>
</feature>
<keyword evidence="1" id="KW-0547">Nucleotide-binding</keyword>
<evidence type="ECO:0000259" key="4">
    <source>
        <dbReference type="PROSITE" id="PS50936"/>
    </source>
</evidence>
<dbReference type="SUPFAM" id="SSF52540">
    <property type="entry name" value="P-loop containing nucleoside triphosphate hydrolases"/>
    <property type="match status" value="1"/>
</dbReference>
<feature type="non-terminal residue" evidence="6">
    <location>
        <position position="1"/>
    </location>
</feature>